<feature type="domain" description="Gfo/Idh/MocA-like oxidoreductase N-terminal" evidence="1">
    <location>
        <begin position="4"/>
        <end position="121"/>
    </location>
</feature>
<evidence type="ECO:0000259" key="1">
    <source>
        <dbReference type="Pfam" id="PF01408"/>
    </source>
</evidence>
<dbReference type="SUPFAM" id="SSF55347">
    <property type="entry name" value="Glyceraldehyde-3-phosphate dehydrogenase-like, C-terminal domain"/>
    <property type="match status" value="1"/>
</dbReference>
<organism evidence="3 4">
    <name type="scientific">Fumia xinanensis</name>
    <dbReference type="NCBI Taxonomy" id="2763659"/>
    <lineage>
        <taxon>Bacteria</taxon>
        <taxon>Bacillati</taxon>
        <taxon>Bacillota</taxon>
        <taxon>Clostridia</taxon>
        <taxon>Eubacteriales</taxon>
        <taxon>Oscillospiraceae</taxon>
        <taxon>Fumia</taxon>
    </lineage>
</organism>
<dbReference type="AlphaFoldDB" id="A0A926E4L0"/>
<dbReference type="Pfam" id="PF22725">
    <property type="entry name" value="GFO_IDH_MocA_C3"/>
    <property type="match status" value="1"/>
</dbReference>
<sequence length="391" mass="43564">MEPIRVGVVGVGNMGSAHAKNILDGKVRGMTLAAVCDIEPQKLCWAEENLPGAARFSDYEEMLQSGLIDMVIVAAPHYLHPPMGISGFRHGLHVLIEKPAGVYVKQVEELNAAAKQSGKLFGIMLNQRMNPLYRKARALVQSDALGEPKRCVWIITNWYRTQAYYDSGSWRATWAGEGGGVLLNQCPHHLDLWQWIFGMPKRIRGFCQYGRWHDIEVEDDVTAYAEYENGAAGVLITSTGETPGTNRLEISGDKGKLVLEDGKMAFWELDTPERELCFTSKDGFLTPAAACREILPDGEDTAHIGILQNFANAVLYGEPLIAPGYDGINGLQISNAIHFSDWTGETVELPVDGERFYELLQERASHSRRKEHVVSEISDLQGTYNDRWKSR</sequence>
<dbReference type="PANTHER" id="PTHR43249:SF1">
    <property type="entry name" value="D-GLUCOSIDE 3-DEHYDROGENASE"/>
    <property type="match status" value="1"/>
</dbReference>
<dbReference type="RefSeq" id="WP_249294518.1">
    <property type="nucleotide sequence ID" value="NZ_JACRSV010000001.1"/>
</dbReference>
<feature type="domain" description="GFO/IDH/MocA-like oxidoreductase" evidence="2">
    <location>
        <begin position="133"/>
        <end position="257"/>
    </location>
</feature>
<dbReference type="Proteomes" id="UP000610760">
    <property type="component" value="Unassembled WGS sequence"/>
</dbReference>
<dbReference type="InterPro" id="IPR055170">
    <property type="entry name" value="GFO_IDH_MocA-like_dom"/>
</dbReference>
<dbReference type="InterPro" id="IPR000683">
    <property type="entry name" value="Gfo/Idh/MocA-like_OxRdtase_N"/>
</dbReference>
<keyword evidence="4" id="KW-1185">Reference proteome</keyword>
<protein>
    <submittedName>
        <fullName evidence="3">Gfo/Idh/MocA family oxidoreductase</fullName>
    </submittedName>
</protein>
<comment type="caution">
    <text evidence="3">The sequence shown here is derived from an EMBL/GenBank/DDBJ whole genome shotgun (WGS) entry which is preliminary data.</text>
</comment>
<dbReference type="InterPro" id="IPR052515">
    <property type="entry name" value="Gfo/Idh/MocA_Oxidoreductase"/>
</dbReference>
<accession>A0A926E4L0</accession>
<dbReference type="SUPFAM" id="SSF51735">
    <property type="entry name" value="NAD(P)-binding Rossmann-fold domains"/>
    <property type="match status" value="1"/>
</dbReference>
<evidence type="ECO:0000313" key="3">
    <source>
        <dbReference type="EMBL" id="MBC8559628.1"/>
    </source>
</evidence>
<reference evidence="3" key="1">
    <citation type="submission" date="2020-08" db="EMBL/GenBank/DDBJ databases">
        <title>Genome public.</title>
        <authorList>
            <person name="Liu C."/>
            <person name="Sun Q."/>
        </authorList>
    </citation>
    <scope>NUCLEOTIDE SEQUENCE</scope>
    <source>
        <strain evidence="3">NSJ-33</strain>
    </source>
</reference>
<dbReference type="Gene3D" id="3.30.360.10">
    <property type="entry name" value="Dihydrodipicolinate Reductase, domain 2"/>
    <property type="match status" value="1"/>
</dbReference>
<gene>
    <name evidence="3" type="ORF">H8710_06015</name>
</gene>
<name>A0A926E4L0_9FIRM</name>
<dbReference type="InterPro" id="IPR036291">
    <property type="entry name" value="NAD(P)-bd_dom_sf"/>
</dbReference>
<proteinExistence type="predicted"/>
<evidence type="ECO:0000259" key="2">
    <source>
        <dbReference type="Pfam" id="PF22725"/>
    </source>
</evidence>
<dbReference type="PANTHER" id="PTHR43249">
    <property type="entry name" value="UDP-N-ACETYL-2-AMINO-2-DEOXY-D-GLUCURONATE OXIDASE"/>
    <property type="match status" value="1"/>
</dbReference>
<dbReference type="Pfam" id="PF01408">
    <property type="entry name" value="GFO_IDH_MocA"/>
    <property type="match status" value="1"/>
</dbReference>
<dbReference type="Gene3D" id="3.40.50.720">
    <property type="entry name" value="NAD(P)-binding Rossmann-like Domain"/>
    <property type="match status" value="1"/>
</dbReference>
<dbReference type="EMBL" id="JACRSV010000001">
    <property type="protein sequence ID" value="MBC8559628.1"/>
    <property type="molecule type" value="Genomic_DNA"/>
</dbReference>
<evidence type="ECO:0000313" key="4">
    <source>
        <dbReference type="Proteomes" id="UP000610760"/>
    </source>
</evidence>
<dbReference type="GO" id="GO:0000166">
    <property type="term" value="F:nucleotide binding"/>
    <property type="evidence" value="ECO:0007669"/>
    <property type="project" value="InterPro"/>
</dbReference>